<dbReference type="SMR" id="A0A291Q080"/>
<dbReference type="GO" id="GO:0006260">
    <property type="term" value="P:DNA replication"/>
    <property type="evidence" value="ECO:0007669"/>
    <property type="project" value="UniProtKB-UniRule"/>
</dbReference>
<comment type="function">
    <text evidence="14 15">ATP-dependent DNA 3'-5' helicase required for initiation of viral DNA replication. It forms a complex with the viral E2 protein. The E1-E2 complex binds to the replication origin which contains binding sites for both proteins. During the initial step, a dimer of E1 interacts with a dimer of protein E2 leading to a complex that binds the viral origin of replication with high specificity. Then, a second dimer of E1 displaces the E2 dimer in an ATP-dependent manner to form the E1 tetramer. Following this, two E1 monomers are added to each half of the site, which results in the formation of two E1 trimers on the viral ori. Subsequently, two hexamers will be created. The double hexamer acts as a bi-directional helicase machinery and unwinds the viral DNA and then recruits the host DNA polymerase to start replication.</text>
</comment>
<dbReference type="InterPro" id="IPR001177">
    <property type="entry name" value="PPV_DNA_helicase_E1_C"/>
</dbReference>
<reference evidence="19" key="1">
    <citation type="journal article" date="2017" name="J. Vet. Med. Sci.">
        <title>Isolation of equine papillomavirus type 1 from racing horse in Japan.</title>
        <authorList>
            <person name="Dong J."/>
            <person name="Zhu W."/>
            <person name="Yamashita N."/>
            <person name="Chambers J.K."/>
            <person name="Uchida K."/>
            <person name="Kuwano A."/>
            <person name="Haga T."/>
        </authorList>
    </citation>
    <scope>NUCLEOTIDE SEQUENCE</scope>
    <source>
        <strain evidence="19">150904</strain>
    </source>
</reference>
<proteinExistence type="inferred from homology"/>
<comment type="subunit">
    <text evidence="15">Can form hexamers. Interacts with E2 protein; this interaction increases E1 DNA binding specificity. Interacts with host DNA polymerase subunit POLA2. Interacts with host single stranded DNA-binding protein RPA1. Interacts with host TOP1; this interaction stimulates the enzymatic activity of TOP1.</text>
</comment>
<name>A0A291Q080_ECPV1</name>
<keyword evidence="8 15" id="KW-0347">Helicase</keyword>
<evidence type="ECO:0000256" key="10">
    <source>
        <dbReference type="ARBA" id="ARBA00023125"/>
    </source>
</evidence>
<comment type="catalytic activity">
    <reaction evidence="13 15 16">
        <text>ATP + H2O = ADP + phosphate + H(+)</text>
        <dbReference type="Rhea" id="RHEA:13065"/>
        <dbReference type="ChEBI" id="CHEBI:15377"/>
        <dbReference type="ChEBI" id="CHEBI:15378"/>
        <dbReference type="ChEBI" id="CHEBI:30616"/>
        <dbReference type="ChEBI" id="CHEBI:43474"/>
        <dbReference type="ChEBI" id="CHEBI:456216"/>
        <dbReference type="EC" id="5.6.2.4"/>
    </reaction>
</comment>
<dbReference type="Pfam" id="PF00524">
    <property type="entry name" value="PPV_E1_N"/>
    <property type="match status" value="1"/>
</dbReference>
<evidence type="ECO:0000256" key="9">
    <source>
        <dbReference type="ARBA" id="ARBA00022840"/>
    </source>
</evidence>
<evidence type="ECO:0000256" key="17">
    <source>
        <dbReference type="SAM" id="MobiDB-lite"/>
    </source>
</evidence>
<evidence type="ECO:0000259" key="18">
    <source>
        <dbReference type="PROSITE" id="PS51206"/>
    </source>
</evidence>
<evidence type="ECO:0000256" key="7">
    <source>
        <dbReference type="ARBA" id="ARBA00022801"/>
    </source>
</evidence>
<evidence type="ECO:0000256" key="6">
    <source>
        <dbReference type="ARBA" id="ARBA00022741"/>
    </source>
</evidence>
<feature type="cross-link" description="Glycyl lysine isopeptide (Lys-Gly) (interchain with G-Cter in SUMO)" evidence="15">
    <location>
        <position position="524"/>
    </location>
</feature>
<dbReference type="GO" id="GO:0016887">
    <property type="term" value="F:ATP hydrolysis activity"/>
    <property type="evidence" value="ECO:0007669"/>
    <property type="project" value="RHEA"/>
</dbReference>
<evidence type="ECO:0000256" key="14">
    <source>
        <dbReference type="ARBA" id="ARBA00093297"/>
    </source>
</evidence>
<dbReference type="InterPro" id="IPR016393">
    <property type="entry name" value="Rep_E1_papillomaV"/>
</dbReference>
<evidence type="ECO:0000256" key="12">
    <source>
        <dbReference type="ARBA" id="ARBA00034617"/>
    </source>
</evidence>
<feature type="short sequence motif" description="Nuclear export signal" evidence="15">
    <location>
        <begin position="92"/>
        <end position="101"/>
    </location>
</feature>
<keyword evidence="6 15" id="KW-0547">Nucleotide-binding</keyword>
<dbReference type="SUPFAM" id="SSF55464">
    <property type="entry name" value="Origin of replication-binding domain, RBD-like"/>
    <property type="match status" value="1"/>
</dbReference>
<keyword evidence="11 15" id="KW-0413">Isomerase</keyword>
<dbReference type="Pfam" id="PF00519">
    <property type="entry name" value="PPV_E1_C"/>
    <property type="match status" value="1"/>
</dbReference>
<keyword evidence="5 15" id="KW-0235">DNA replication</keyword>
<dbReference type="InterPro" id="IPR037102">
    <property type="entry name" value="Znf_lg_T-Ag_D1_dom_sf"/>
</dbReference>
<evidence type="ECO:0000256" key="1">
    <source>
        <dbReference type="ARBA" id="ARBA00004147"/>
    </source>
</evidence>
<dbReference type="HAMAP" id="MF_04000">
    <property type="entry name" value="PPV_E1"/>
    <property type="match status" value="1"/>
</dbReference>
<dbReference type="GO" id="GO:0003677">
    <property type="term" value="F:DNA binding"/>
    <property type="evidence" value="ECO:0007669"/>
    <property type="project" value="UniProtKB-UniRule"/>
</dbReference>
<gene>
    <name evidence="15 19" type="primary">E1</name>
</gene>
<evidence type="ECO:0000256" key="5">
    <source>
        <dbReference type="ARBA" id="ARBA00022705"/>
    </source>
</evidence>
<dbReference type="InterPro" id="IPR027417">
    <property type="entry name" value="P-loop_NTPase"/>
</dbReference>
<evidence type="ECO:0000256" key="11">
    <source>
        <dbReference type="ARBA" id="ARBA00023235"/>
    </source>
</evidence>
<feature type="modified residue" description="Phosphoserine; by host" evidence="15">
    <location>
        <position position="93"/>
    </location>
</feature>
<dbReference type="InterPro" id="IPR046832">
    <property type="entry name" value="PPV_E1_DBD"/>
</dbReference>
<dbReference type="EC" id="5.6.2.4" evidence="15 16"/>
<keyword evidence="15" id="KW-0832">Ubl conjugation</keyword>
<dbReference type="InterPro" id="IPR046935">
    <property type="entry name" value="PPV_E1_DBD_sf"/>
</dbReference>
<evidence type="ECO:0000256" key="4">
    <source>
        <dbReference type="ARBA" id="ARBA00022562"/>
    </source>
</evidence>
<comment type="catalytic activity">
    <reaction evidence="12 15">
        <text>Couples ATP hydrolysis with the unwinding of duplex DNA by translocating in the 3'-5' direction.</text>
        <dbReference type="EC" id="5.6.2.4"/>
    </reaction>
</comment>
<keyword evidence="10 15" id="KW-0238">DNA-binding</keyword>
<evidence type="ECO:0000313" key="19">
    <source>
        <dbReference type="EMBL" id="ATL25013.1"/>
    </source>
</evidence>
<feature type="region of interest" description="Disordered" evidence="17">
    <location>
        <begin position="1"/>
        <end position="48"/>
    </location>
</feature>
<evidence type="ECO:0000256" key="8">
    <source>
        <dbReference type="ARBA" id="ARBA00022806"/>
    </source>
</evidence>
<dbReference type="Pfam" id="PF20450">
    <property type="entry name" value="PPV_E1_DBD"/>
    <property type="match status" value="1"/>
</dbReference>
<evidence type="ECO:0000256" key="3">
    <source>
        <dbReference type="ARBA" id="ARBA00022553"/>
    </source>
</evidence>
<keyword evidence="3 15" id="KW-0597">Phosphoprotein</keyword>
<feature type="binding site" evidence="15">
    <location>
        <begin position="443"/>
        <end position="450"/>
    </location>
    <ligand>
        <name>ATP</name>
        <dbReference type="ChEBI" id="CHEBI:30616"/>
    </ligand>
</feature>
<comment type="PTM">
    <text evidence="15">Sumoylated.</text>
</comment>
<evidence type="ECO:0000256" key="15">
    <source>
        <dbReference type="HAMAP-Rule" id="MF_04000"/>
    </source>
</evidence>
<feature type="compositionally biased region" description="Acidic residues" evidence="17">
    <location>
        <begin position="30"/>
        <end position="48"/>
    </location>
</feature>
<dbReference type="InterPro" id="IPR014000">
    <property type="entry name" value="PPV_DNA_helicase_E1_N"/>
</dbReference>
<organismHost>
    <name type="scientific">Equus caballus</name>
    <name type="common">Horse</name>
    <dbReference type="NCBI Taxonomy" id="9796"/>
</organismHost>
<keyword evidence="2 15" id="KW-0244">Early protein</keyword>
<comment type="caution">
    <text evidence="15">Lacks conserved residue(s) required for the propagation of feature annotation.</text>
</comment>
<dbReference type="GO" id="GO:0042025">
    <property type="term" value="C:host cell nucleus"/>
    <property type="evidence" value="ECO:0007669"/>
    <property type="project" value="UniProtKB-SubCell"/>
</dbReference>
<accession>A0A291Q080</accession>
<dbReference type="PIRSF" id="PIRSF003383">
    <property type="entry name" value="Rep_E1_papillomaV"/>
    <property type="match status" value="1"/>
</dbReference>
<dbReference type="PROSITE" id="PS51206">
    <property type="entry name" value="SF3_HELICASE_1"/>
    <property type="match status" value="1"/>
</dbReference>
<keyword evidence="7 15" id="KW-0378">Hydrolase</keyword>
<dbReference type="SUPFAM" id="SSF52540">
    <property type="entry name" value="P-loop containing nucleoside triphosphate hydrolases"/>
    <property type="match status" value="1"/>
</dbReference>
<feature type="domain" description="SF3 helicase" evidence="18">
    <location>
        <begin position="403"/>
        <end position="567"/>
    </location>
</feature>
<comment type="similarity">
    <text evidence="15 16">Belongs to the papillomaviridae E1 protein family.</text>
</comment>
<dbReference type="Gene3D" id="3.40.50.300">
    <property type="entry name" value="P-loop containing nucleotide triphosphate hydrolases"/>
    <property type="match status" value="1"/>
</dbReference>
<sequence length="620" mass="70649">MDAEEAGTPVRDAGTPVREGSSWFLQQEAECSDMDGSEASEESEAEDLIDDAPVRQGNSLLLFQQQEAQADEQHLSVFKRKYCSPKEKVADLSPRLGAISISPIRGPQVKRRLFNPEQDSGLDLSLQNEAVDVVEPTENQVPSDADRTVRHVDGQTGGLNLNILRSANRKATMLGLFKDAFGVPYGELTRQFRSDKTGCFDWVVAAYAVREPFFESGKAQLRQHCRYTHVTYRPMPRGTVLLMLVSFNNQKCRDTVNKLIRTLFNVHELLLMLEPPKIRSVAAAMYWYKQSLTNATETFGELPEWIKKLILINHQTDEEVKFDFSQFVQWAYDNEYQEEHEIAYNYASIADEDSNAAAWLGLTGQAKVVKDVATMVRYYRRAEMNRMSMSNWIHNRKKKSKPGQWQPIVNFLKYQGVAMVTFINALKSFLKGTPKKNCLVIWGPPNTGKSWFCMSLMHFLGGRVLSHVNSNSHFWLQPLGDAKVALLDDATTVVWDYFDRYMRNACDGNPISLDMKHKAPVQIKCPPLLITSNIDVKADDRWLYLHSRLVTFHFPNLFPFEDDGSPVYQFNDENWNSLFTRLWRALDLSDQEDEGDDGDPAPAFRCCTRKTNESFGGGQL</sequence>
<keyword evidence="4 15" id="KW-1048">Host nucleus</keyword>
<evidence type="ECO:0000256" key="16">
    <source>
        <dbReference type="PIRNR" id="PIRNR003383"/>
    </source>
</evidence>
<protein>
    <recommendedName>
        <fullName evidence="15 16">Replication protein E1</fullName>
        <ecNumber evidence="15 16">5.6.2.4</ecNumber>
    </recommendedName>
    <alternativeName>
        <fullName evidence="15">ATP-dependent helicase E1</fullName>
    </alternativeName>
    <alternativeName>
        <fullName evidence="15">DNA 3'-5' helicase E1</fullName>
    </alternativeName>
</protein>
<dbReference type="GO" id="GO:0005524">
    <property type="term" value="F:ATP binding"/>
    <property type="evidence" value="ECO:0007669"/>
    <property type="project" value="UniProtKB-UniRule"/>
</dbReference>
<keyword evidence="15" id="KW-1017">Isopeptide bond</keyword>
<dbReference type="InterPro" id="IPR014015">
    <property type="entry name" value="Helicase_SF3_DNA-vir"/>
</dbReference>
<dbReference type="GO" id="GO:0043138">
    <property type="term" value="F:3'-5' DNA helicase activity"/>
    <property type="evidence" value="ECO:0007669"/>
    <property type="project" value="UniProtKB-UniRule"/>
</dbReference>
<keyword evidence="9 15" id="KW-0067">ATP-binding</keyword>
<comment type="subcellular location">
    <subcellularLocation>
        <location evidence="1 15">Host nucleus</location>
    </subcellularLocation>
</comment>
<evidence type="ECO:0000256" key="2">
    <source>
        <dbReference type="ARBA" id="ARBA00022518"/>
    </source>
</evidence>
<comment type="PTM">
    <text evidence="15">Phosphorylated.</text>
</comment>
<feature type="modified residue" description="Phosphoserine; by host" evidence="15">
    <location>
        <position position="84"/>
    </location>
</feature>
<comment type="function">
    <text evidence="16">ATP-dependent DNA helicase required for initiation of viral DNA replication. It forms a complex with the viral E2 protein. The E1-E2 complex binds to the replication origin which contains binding sites for both proteins.</text>
</comment>
<organism evidence="19">
    <name type="scientific">Equus caballus papillomavirus 1</name>
    <name type="common">EcPV-1</name>
    <dbReference type="NCBI Taxonomy" id="333920"/>
    <lineage>
        <taxon>Viruses</taxon>
        <taxon>Monodnaviria</taxon>
        <taxon>Shotokuvirae</taxon>
        <taxon>Cossaviricota</taxon>
        <taxon>Papovaviricetes</taxon>
        <taxon>Zurhausenvirales</taxon>
        <taxon>Papillomaviridae</taxon>
        <taxon>Firstpapillomavirinae</taxon>
        <taxon>Zetapapillomavirus</taxon>
        <taxon>Zetapapillomavirus 1</taxon>
    </lineage>
</organism>
<evidence type="ECO:0000256" key="13">
    <source>
        <dbReference type="ARBA" id="ARBA00048988"/>
    </source>
</evidence>
<dbReference type="Gene3D" id="3.40.1310.10">
    <property type="match status" value="1"/>
</dbReference>
<dbReference type="Gene3D" id="1.10.10.510">
    <property type="entry name" value="Zinc finger, large T-antigen D1 domain"/>
    <property type="match status" value="1"/>
</dbReference>
<feature type="short sequence motif" description="Nuclear localization signal" evidence="15">
    <location>
        <begin position="79"/>
        <end position="81"/>
    </location>
</feature>
<dbReference type="EMBL" id="MF288893">
    <property type="protein sequence ID" value="ATL25013.1"/>
    <property type="molecule type" value="Genomic_DNA"/>
</dbReference>